<dbReference type="PANTHER" id="PTHR48081">
    <property type="entry name" value="AB HYDROLASE SUPERFAMILY PROTEIN C4A8.06C"/>
    <property type="match status" value="1"/>
</dbReference>
<organism evidence="3 4">
    <name type="scientific">Neoarthrinium moseri</name>
    <dbReference type="NCBI Taxonomy" id="1658444"/>
    <lineage>
        <taxon>Eukaryota</taxon>
        <taxon>Fungi</taxon>
        <taxon>Dikarya</taxon>
        <taxon>Ascomycota</taxon>
        <taxon>Pezizomycotina</taxon>
        <taxon>Sordariomycetes</taxon>
        <taxon>Xylariomycetidae</taxon>
        <taxon>Amphisphaeriales</taxon>
        <taxon>Apiosporaceae</taxon>
        <taxon>Neoarthrinium</taxon>
    </lineage>
</organism>
<sequence>MATQTPTVGERTILPTSIKSFPEDNPALRMDGRENFHQERRHHLEVLGLSNLAETRSAPIGRVKFAGIRGQYGKVAVRLFYPKKSEDSCRGAATADVKIPALVDMHRGGYTIGSVHEFGNGLRLLAEKTNAILDDYEGVLAWTQGEEGASRGISAERVLGGGDSAGGNMTAALSLGLKDEGKQPMKFQILLFPEARLPFDTPTAAENNSGLYLECNGIFSLADHYLPRTPNKYYPPSHRYVSPSIQKTENLTGVPPAAVFTCGFDSLRDDGVEYANELESIGNKISEAAKASTDVTEGTKKLASA</sequence>
<comment type="caution">
    <text evidence="3">The sequence shown here is derived from an EMBL/GenBank/DDBJ whole genome shotgun (WGS) entry which is preliminary data.</text>
</comment>
<dbReference type="InterPro" id="IPR029058">
    <property type="entry name" value="AB_hydrolase_fold"/>
</dbReference>
<protein>
    <recommendedName>
        <fullName evidence="2">Alpha/beta hydrolase fold-3 domain-containing protein</fullName>
    </recommendedName>
</protein>
<dbReference type="Pfam" id="PF07859">
    <property type="entry name" value="Abhydrolase_3"/>
    <property type="match status" value="1"/>
</dbReference>
<dbReference type="GO" id="GO:0016787">
    <property type="term" value="F:hydrolase activity"/>
    <property type="evidence" value="ECO:0007669"/>
    <property type="project" value="UniProtKB-KW"/>
</dbReference>
<accession>A0A9P9WIY7</accession>
<dbReference type="PANTHER" id="PTHR48081:SF8">
    <property type="entry name" value="ALPHA_BETA HYDROLASE FOLD-3 DOMAIN-CONTAINING PROTEIN-RELATED"/>
    <property type="match status" value="1"/>
</dbReference>
<dbReference type="AlphaFoldDB" id="A0A9P9WIY7"/>
<dbReference type="InterPro" id="IPR050300">
    <property type="entry name" value="GDXG_lipolytic_enzyme"/>
</dbReference>
<gene>
    <name evidence="3" type="ORF">JX265_007930</name>
</gene>
<dbReference type="Gene3D" id="3.40.50.1820">
    <property type="entry name" value="alpha/beta hydrolase"/>
    <property type="match status" value="1"/>
</dbReference>
<keyword evidence="4" id="KW-1185">Reference proteome</keyword>
<evidence type="ECO:0000256" key="1">
    <source>
        <dbReference type="ARBA" id="ARBA00022801"/>
    </source>
</evidence>
<dbReference type="Proteomes" id="UP000829685">
    <property type="component" value="Unassembled WGS sequence"/>
</dbReference>
<reference evidence="3" key="1">
    <citation type="submission" date="2021-03" db="EMBL/GenBank/DDBJ databases">
        <title>Revisited historic fungal species revealed as producer of novel bioactive compounds through whole genome sequencing and comparative genomics.</title>
        <authorList>
            <person name="Vignolle G.A."/>
            <person name="Hochenegger N."/>
            <person name="Mach R.L."/>
            <person name="Mach-Aigner A.R."/>
            <person name="Javad Rahimi M."/>
            <person name="Salim K.A."/>
            <person name="Chan C.M."/>
            <person name="Lim L.B.L."/>
            <person name="Cai F."/>
            <person name="Druzhinina I.S."/>
            <person name="U'Ren J.M."/>
            <person name="Derntl C."/>
        </authorList>
    </citation>
    <scope>NUCLEOTIDE SEQUENCE</scope>
    <source>
        <strain evidence="3">TUCIM 5799</strain>
    </source>
</reference>
<proteinExistence type="predicted"/>
<dbReference type="InterPro" id="IPR013094">
    <property type="entry name" value="AB_hydrolase_3"/>
</dbReference>
<dbReference type="EMBL" id="JAFIMR010000021">
    <property type="protein sequence ID" value="KAI1865607.1"/>
    <property type="molecule type" value="Genomic_DNA"/>
</dbReference>
<evidence type="ECO:0000259" key="2">
    <source>
        <dbReference type="Pfam" id="PF07859"/>
    </source>
</evidence>
<dbReference type="SUPFAM" id="SSF53474">
    <property type="entry name" value="alpha/beta-Hydrolases"/>
    <property type="match status" value="1"/>
</dbReference>
<evidence type="ECO:0000313" key="3">
    <source>
        <dbReference type="EMBL" id="KAI1865607.1"/>
    </source>
</evidence>
<keyword evidence="1" id="KW-0378">Hydrolase</keyword>
<feature type="domain" description="Alpha/beta hydrolase fold-3" evidence="2">
    <location>
        <begin position="130"/>
        <end position="284"/>
    </location>
</feature>
<evidence type="ECO:0000313" key="4">
    <source>
        <dbReference type="Proteomes" id="UP000829685"/>
    </source>
</evidence>
<name>A0A9P9WIY7_9PEZI</name>